<accession>A0ACB7ITY3</accession>
<reference evidence="1 2" key="1">
    <citation type="journal article" date="2021" name="Appl. Environ. Microbiol.">
        <title>Genetic linkage and physical mapping for an oyster mushroom Pleurotus cornucopiae and QTL analysis for the trait cap color.</title>
        <authorList>
            <person name="Zhang Y."/>
            <person name="Gao W."/>
            <person name="Sonnenberg A."/>
            <person name="Chen Q."/>
            <person name="Zhang J."/>
            <person name="Huang C."/>
        </authorList>
    </citation>
    <scope>NUCLEOTIDE SEQUENCE [LARGE SCALE GENOMIC DNA]</scope>
    <source>
        <strain evidence="1">CCMSSC00406</strain>
    </source>
</reference>
<evidence type="ECO:0000313" key="1">
    <source>
        <dbReference type="EMBL" id="KAG9221071.1"/>
    </source>
</evidence>
<evidence type="ECO:0000313" key="2">
    <source>
        <dbReference type="Proteomes" id="UP000824881"/>
    </source>
</evidence>
<gene>
    <name evidence="1" type="ORF">CCMSSC00406_0005490</name>
</gene>
<sequence length="1191" mass="132176">MYTSPEASVASNKKPGFENLKFTKTHLSTPSTPPPTSSAINGVASTSSAAQQPTQSRDATHPSRFFANPSTSFGNVLVPSSSPLSSETAYRPYNSHSSSFEHDVAPVAGGSHSGQWGMARPPFGMDPLSAPSGFVLNGNASNATLRRPWSGEGSDGGYARDEGPPRKKFNRGPSIDPTDVVSSPGSPEISRLSTRRRITTGALDSLSLSSDESMPDISTAFAAPSRSRIVRERPGHVARSSVDHTDDPKFIQFKITNPLEDASRVRAAWDQAHGDSKRATDLLADPRWSPSQPPPQAHNDQGLLRFKMTMPGHDPARIQAAWTSASGDIRKATDYVLDTSWSPPSKSPSKPVEDLGKVKEIDDANKAQRAAIREKGKKSAIYANRSSILPSKPPVLATTPPSVKVDIDLTASPLSPIIAARSKRPKRLVLESDSDLTESEKEEDEPVDSRYKQALDYFNRSTPDAIVELTGCTKAQAEAIAELRPFDSVDDLNEKLGQGKKKAGSVGISSRLFEDCSRIFEGYDKVDKILEDCEKIGVRLNDAIAQWGAAIKGKGKEDPSNPIEVEEGALSLRSIASIKGRKPLDFMSDQPSLLSDTVQLKEYQLLGVNWLNLLYRNRLSCILADEMGLGKTVQVISFFAHLKEKGQKGPHLIVVPSSTLENWCREFARFAPSISVQTYYAGKEERPHLRQTLSDTQACTSETGEGWEVLITTYNLAQGDEKDRKFFRRIEWDCCVFDEGHVLKNFQSQRYQALLRFDSRWRLLLTGTPLQNNLQELVSLMNFILPEQFTDAMGELRAIFKAKGDSKVTLLAKSRVSRAKKMMTPFVLRRRKDQVLKDLPKKTERIEWCEMTKLQKKIYMDTLKRSRKTIFDAATDAKAAEDSAPTPPANGRASKAAPKKAKAKPKPRGKDKMYLENSSNVLMDLRKAASHPMLFRTLFTDDMLSSITRQLLKEPDFKKRGALFDLVKEDMSVMTDAELQIFAATYKSTRRYVQDEKCYVDAGKVSVLLKLLKGYDEEGRRVLIFSQFTQILDILQAILNQRQIKFLILTGSTPVDARQSLVDEFTEDESIKVFLLSTKAGGMGINLTAASVVIMFDQDFNPHNDKQAQDRAYRIGQKRDVDVVKLITRGTIEEDMLKLGQTKLALDEAVAGDSDEKEETAQEREIKMSLMNVLRQQLEQAQDDGSDMDTA</sequence>
<protein>
    <submittedName>
        <fullName evidence="1">Uncharacterized protein</fullName>
    </submittedName>
</protein>
<keyword evidence="2" id="KW-1185">Reference proteome</keyword>
<name>A0ACB7ITY3_PLECO</name>
<dbReference type="EMBL" id="WQMT02000007">
    <property type="protein sequence ID" value="KAG9221071.1"/>
    <property type="molecule type" value="Genomic_DNA"/>
</dbReference>
<comment type="caution">
    <text evidence="1">The sequence shown here is derived from an EMBL/GenBank/DDBJ whole genome shotgun (WGS) entry which is preliminary data.</text>
</comment>
<organism evidence="1 2">
    <name type="scientific">Pleurotus cornucopiae</name>
    <name type="common">Cornucopia mushroom</name>
    <dbReference type="NCBI Taxonomy" id="5321"/>
    <lineage>
        <taxon>Eukaryota</taxon>
        <taxon>Fungi</taxon>
        <taxon>Dikarya</taxon>
        <taxon>Basidiomycota</taxon>
        <taxon>Agaricomycotina</taxon>
        <taxon>Agaricomycetes</taxon>
        <taxon>Agaricomycetidae</taxon>
        <taxon>Agaricales</taxon>
        <taxon>Pleurotineae</taxon>
        <taxon>Pleurotaceae</taxon>
        <taxon>Pleurotus</taxon>
    </lineage>
</organism>
<proteinExistence type="predicted"/>
<dbReference type="Proteomes" id="UP000824881">
    <property type="component" value="Unassembled WGS sequence"/>
</dbReference>